<name>Q030S6_LACLS</name>
<evidence type="ECO:0000313" key="1">
    <source>
        <dbReference type="EMBL" id="ABJ72296.1"/>
    </source>
</evidence>
<proteinExistence type="predicted"/>
<organism evidence="1 2">
    <name type="scientific">Lactococcus lactis subsp. cremoris (strain SK11)</name>
    <dbReference type="NCBI Taxonomy" id="272622"/>
    <lineage>
        <taxon>Bacteria</taxon>
        <taxon>Bacillati</taxon>
        <taxon>Bacillota</taxon>
        <taxon>Bacilli</taxon>
        <taxon>Lactobacillales</taxon>
        <taxon>Streptococcaceae</taxon>
        <taxon>Lactococcus</taxon>
        <taxon>Lactococcus cremoris subsp. cremoris</taxon>
    </lineage>
</organism>
<reference evidence="1 2" key="1">
    <citation type="journal article" date="2006" name="Proc. Natl. Acad. Sci. U.S.A.">
        <title>Comparative genomics of the lactic acid bacteria.</title>
        <authorList>
            <person name="Makarova K."/>
            <person name="Slesarev A."/>
            <person name="Wolf Y."/>
            <person name="Sorokin A."/>
            <person name="Mirkin B."/>
            <person name="Koonin E."/>
            <person name="Pavlov A."/>
            <person name="Pavlova N."/>
            <person name="Karamychev V."/>
            <person name="Polouchine N."/>
            <person name="Shakhova V."/>
            <person name="Grigoriev I."/>
            <person name="Lou Y."/>
            <person name="Rohksar D."/>
            <person name="Lucas S."/>
            <person name="Huang K."/>
            <person name="Goodstein D.M."/>
            <person name="Hawkins T."/>
            <person name="Plengvidhya V."/>
            <person name="Welker D."/>
            <person name="Hughes J."/>
            <person name="Goh Y."/>
            <person name="Benson A."/>
            <person name="Baldwin K."/>
            <person name="Lee J.H."/>
            <person name="Diaz-Muniz I."/>
            <person name="Dosti B."/>
            <person name="Smeianov V."/>
            <person name="Wechter W."/>
            <person name="Barabote R."/>
            <person name="Lorca G."/>
            <person name="Altermann E."/>
            <person name="Barrangou R."/>
            <person name="Ganesan B."/>
            <person name="Xie Y."/>
            <person name="Rawsthorne H."/>
            <person name="Tamir D."/>
            <person name="Parker C."/>
            <person name="Breidt F."/>
            <person name="Broadbent J."/>
            <person name="Hutkins R."/>
            <person name="O'Sullivan D."/>
            <person name="Steele J."/>
            <person name="Unlu G."/>
            <person name="Saier M."/>
            <person name="Klaenhammer T."/>
            <person name="Richardson P."/>
            <person name="Kozyavkin S."/>
            <person name="Weimer B."/>
            <person name="Mills D."/>
        </authorList>
    </citation>
    <scope>NUCLEOTIDE SEQUENCE [LARGE SCALE GENOMIC DNA]</scope>
    <source>
        <strain evidence="1 2">SK11</strain>
    </source>
</reference>
<evidence type="ECO:0000313" key="2">
    <source>
        <dbReference type="Proteomes" id="UP000000240"/>
    </source>
</evidence>
<protein>
    <submittedName>
        <fullName evidence="1">Uncharacterized protein</fullName>
    </submittedName>
</protein>
<dbReference type="HOGENOM" id="CLU_2649913_0_0_9"/>
<dbReference type="KEGG" id="llc:LACR_0735"/>
<gene>
    <name evidence="1" type="ordered locus">LACR_0735</name>
</gene>
<dbReference type="AlphaFoldDB" id="Q030S6"/>
<dbReference type="EMBL" id="CP000425">
    <property type="protein sequence ID" value="ABJ72296.1"/>
    <property type="molecule type" value="Genomic_DNA"/>
</dbReference>
<dbReference type="Proteomes" id="UP000000240">
    <property type="component" value="Chromosome"/>
</dbReference>
<sequence>MILNYLQMLVPLFKRSKTFTNANINFKNHSLIVLFKENRGGKGTYFYLRLKVSALLLKNEKIQSRNTHYSYELNWVTRKYEFQKL</sequence>
<accession>Q030S6</accession>